<proteinExistence type="predicted"/>
<feature type="compositionally biased region" description="Gly residues" evidence="1">
    <location>
        <begin position="137"/>
        <end position="153"/>
    </location>
</feature>
<feature type="compositionally biased region" description="Basic residues" evidence="1">
    <location>
        <begin position="116"/>
        <end position="127"/>
    </location>
</feature>
<sequence length="317" mass="34309">MASSPCERICLLLPFYKRDAPALRMGDSGASFLPLRLQKAVSPNVKGQRRASTVAQLPSLLSPPLPTLDVTGEETESQAGEGREHRGQYPAVRAAEPASVSSAGAYLPASLGEGGRRRRRRRRRRRPGLGSRAGRRTAGGRGGRGGARTGGARGRGEGSERGDAAEPSTLVRPRPPPPPPSPPPPPLLLLLPLRRHRASRPRSRAPSRERPASGQTARAERRARPGPSSRAQAPWMEPSSFLAVPHDKKRDKRKKISLTDQFTGSGRRWWAAWRKVPDPRPNLRTLSRGLPSAEPAGAAPGPDREDASHGSRRMGWP</sequence>
<dbReference type="RefSeq" id="XP_020865401.1">
    <property type="nucleotide sequence ID" value="XM_021009742.1"/>
</dbReference>
<protein>
    <submittedName>
        <fullName evidence="3">Serine/arginine repetitive matrix protein 1</fullName>
    </submittedName>
</protein>
<feature type="compositionally biased region" description="Pro residues" evidence="1">
    <location>
        <begin position="173"/>
        <end position="187"/>
    </location>
</feature>
<feature type="region of interest" description="Disordered" evidence="1">
    <location>
        <begin position="274"/>
        <end position="317"/>
    </location>
</feature>
<dbReference type="AlphaFoldDB" id="A0A6P5MB60"/>
<name>A0A6P5MB60_PHACI</name>
<dbReference type="InParanoid" id="A0A6P5MB60"/>
<dbReference type="Proteomes" id="UP000515140">
    <property type="component" value="Unplaced"/>
</dbReference>
<feature type="compositionally biased region" description="Basic residues" evidence="1">
    <location>
        <begin position="247"/>
        <end position="256"/>
    </location>
</feature>
<feature type="region of interest" description="Disordered" evidence="1">
    <location>
        <begin position="44"/>
        <end position="261"/>
    </location>
</feature>
<keyword evidence="2" id="KW-1185">Reference proteome</keyword>
<accession>A0A6P5MB60</accession>
<evidence type="ECO:0000256" key="1">
    <source>
        <dbReference type="SAM" id="MobiDB-lite"/>
    </source>
</evidence>
<evidence type="ECO:0000313" key="2">
    <source>
        <dbReference type="Proteomes" id="UP000515140"/>
    </source>
</evidence>
<dbReference type="GeneID" id="110223957"/>
<feature type="compositionally biased region" description="Basic and acidic residues" evidence="1">
    <location>
        <begin position="154"/>
        <end position="164"/>
    </location>
</feature>
<gene>
    <name evidence="3" type="primary">LOC110223957</name>
</gene>
<organism evidence="2 3">
    <name type="scientific">Phascolarctos cinereus</name>
    <name type="common">Koala</name>
    <dbReference type="NCBI Taxonomy" id="38626"/>
    <lineage>
        <taxon>Eukaryota</taxon>
        <taxon>Metazoa</taxon>
        <taxon>Chordata</taxon>
        <taxon>Craniata</taxon>
        <taxon>Vertebrata</taxon>
        <taxon>Euteleostomi</taxon>
        <taxon>Mammalia</taxon>
        <taxon>Metatheria</taxon>
        <taxon>Diprotodontia</taxon>
        <taxon>Phascolarctidae</taxon>
        <taxon>Phascolarctos</taxon>
    </lineage>
</organism>
<evidence type="ECO:0000313" key="3">
    <source>
        <dbReference type="RefSeq" id="XP_020865401.1"/>
    </source>
</evidence>
<dbReference type="KEGG" id="pcw:110223957"/>
<feature type="compositionally biased region" description="Basic residues" evidence="1">
    <location>
        <begin position="193"/>
        <end position="205"/>
    </location>
</feature>
<reference evidence="3" key="1">
    <citation type="submission" date="2025-08" db="UniProtKB">
        <authorList>
            <consortium name="RefSeq"/>
        </authorList>
    </citation>
    <scope>IDENTIFICATION</scope>
    <source>
        <tissue evidence="3">Spleen</tissue>
    </source>
</reference>